<dbReference type="AlphaFoldDB" id="A0A953J8J2"/>
<dbReference type="Pfam" id="PF07949">
    <property type="entry name" value="YbbR"/>
    <property type="match status" value="2"/>
</dbReference>
<dbReference type="InterPro" id="IPR012505">
    <property type="entry name" value="YbbR"/>
</dbReference>
<dbReference type="PANTHER" id="PTHR37804:SF1">
    <property type="entry name" value="CDAA REGULATORY PROTEIN CDAR"/>
    <property type="match status" value="1"/>
</dbReference>
<accession>A0A953J8J2</accession>
<comment type="caution">
    <text evidence="1">The sequence shown here is derived from an EMBL/GenBank/DDBJ whole genome shotgun (WGS) entry which is preliminary data.</text>
</comment>
<dbReference type="PANTHER" id="PTHR37804">
    <property type="entry name" value="CDAA REGULATORY PROTEIN CDAR"/>
    <property type="match status" value="1"/>
</dbReference>
<name>A0A953J8J2_9BACT</name>
<reference evidence="1" key="2">
    <citation type="submission" date="2021-08" db="EMBL/GenBank/DDBJ databases">
        <authorList>
            <person name="Dalcin Martins P."/>
        </authorList>
    </citation>
    <scope>NUCLEOTIDE SEQUENCE</scope>
    <source>
        <strain evidence="1">MAG_39</strain>
    </source>
</reference>
<organism evidence="1 2">
    <name type="scientific">Candidatus Nitrobium versatile</name>
    <dbReference type="NCBI Taxonomy" id="2884831"/>
    <lineage>
        <taxon>Bacteria</taxon>
        <taxon>Pseudomonadati</taxon>
        <taxon>Nitrospirota</taxon>
        <taxon>Nitrospiria</taxon>
        <taxon>Nitrospirales</taxon>
        <taxon>Nitrospiraceae</taxon>
        <taxon>Candidatus Nitrobium</taxon>
    </lineage>
</organism>
<sequence length="217" mass="23868">MRKSFFRNIGLKLLSVILALSLWFFVTYHGQSEMALVAPVTFKNVPRGLEILRESVKSVTLNVQGQERLLKSLRPVDIGVSVDLAGAKKGESVYYFDKSSVVVPRSVEVVRIEPASIRVTLDESLTKVVPVKASLIGLPEKGYRVASVEIHPSAVAVEGAKAELARVAFLRTEPVDITGLDGDITQKVRLNSNGKNIRLTTYDVTLHISIRKTGEKQ</sequence>
<dbReference type="InterPro" id="IPR053154">
    <property type="entry name" value="c-di-AMP_regulator"/>
</dbReference>
<reference evidence="1" key="1">
    <citation type="journal article" date="2021" name="bioRxiv">
        <title>Unraveling nitrogen, sulfur and carbon metabolic pathways and microbial community transcriptional responses to substrate deprivation and toxicity stresses in a bioreactor mimicking anoxic brackish coastal sediment conditions.</title>
        <authorList>
            <person name="Martins P.D."/>
            <person name="Echeveste M.J."/>
            <person name="Arshad A."/>
            <person name="Kurth J."/>
            <person name="Ouboter H."/>
            <person name="Jetten M.S.M."/>
            <person name="Welte C.U."/>
        </authorList>
    </citation>
    <scope>NUCLEOTIDE SEQUENCE</scope>
    <source>
        <strain evidence="1">MAG_39</strain>
    </source>
</reference>
<evidence type="ECO:0000313" key="1">
    <source>
        <dbReference type="EMBL" id="MBZ0155227.1"/>
    </source>
</evidence>
<dbReference type="Proteomes" id="UP000705867">
    <property type="component" value="Unassembled WGS sequence"/>
</dbReference>
<dbReference type="Gene3D" id="2.170.120.30">
    <property type="match status" value="1"/>
</dbReference>
<evidence type="ECO:0008006" key="3">
    <source>
        <dbReference type="Google" id="ProtNLM"/>
    </source>
</evidence>
<proteinExistence type="predicted"/>
<dbReference type="EMBL" id="JAIOIV010000028">
    <property type="protein sequence ID" value="MBZ0155227.1"/>
    <property type="molecule type" value="Genomic_DNA"/>
</dbReference>
<evidence type="ECO:0000313" key="2">
    <source>
        <dbReference type="Proteomes" id="UP000705867"/>
    </source>
</evidence>
<gene>
    <name evidence="1" type="ORF">K8I29_03310</name>
</gene>
<dbReference type="Gene3D" id="2.170.120.40">
    <property type="entry name" value="YbbR-like domain"/>
    <property type="match status" value="1"/>
</dbReference>
<protein>
    <recommendedName>
        <fullName evidence="3">YbbR-like protein</fullName>
    </recommendedName>
</protein>